<organism evidence="1 2">
    <name type="scientific">Trichomalopsis sarcophagae</name>
    <dbReference type="NCBI Taxonomy" id="543379"/>
    <lineage>
        <taxon>Eukaryota</taxon>
        <taxon>Metazoa</taxon>
        <taxon>Ecdysozoa</taxon>
        <taxon>Arthropoda</taxon>
        <taxon>Hexapoda</taxon>
        <taxon>Insecta</taxon>
        <taxon>Pterygota</taxon>
        <taxon>Neoptera</taxon>
        <taxon>Endopterygota</taxon>
        <taxon>Hymenoptera</taxon>
        <taxon>Apocrita</taxon>
        <taxon>Proctotrupomorpha</taxon>
        <taxon>Chalcidoidea</taxon>
        <taxon>Pteromalidae</taxon>
        <taxon>Pteromalinae</taxon>
        <taxon>Trichomalopsis</taxon>
    </lineage>
</organism>
<name>A0A232FEQ1_9HYME</name>
<dbReference type="AlphaFoldDB" id="A0A232FEQ1"/>
<dbReference type="Proteomes" id="UP000215335">
    <property type="component" value="Unassembled WGS sequence"/>
</dbReference>
<feature type="non-terminal residue" evidence="1">
    <location>
        <position position="1"/>
    </location>
</feature>
<evidence type="ECO:0000313" key="1">
    <source>
        <dbReference type="EMBL" id="OXU28787.1"/>
    </source>
</evidence>
<reference evidence="1 2" key="1">
    <citation type="journal article" date="2017" name="Curr. Biol.">
        <title>The Evolution of Venom by Co-option of Single-Copy Genes.</title>
        <authorList>
            <person name="Martinson E.O."/>
            <person name="Mrinalini"/>
            <person name="Kelkar Y.D."/>
            <person name="Chang C.H."/>
            <person name="Werren J.H."/>
        </authorList>
    </citation>
    <scope>NUCLEOTIDE SEQUENCE [LARGE SCALE GENOMIC DNA]</scope>
    <source>
        <strain evidence="1 2">Alberta</strain>
        <tissue evidence="1">Whole body</tissue>
    </source>
</reference>
<comment type="caution">
    <text evidence="1">The sequence shown here is derived from an EMBL/GenBank/DDBJ whole genome shotgun (WGS) entry which is preliminary data.</text>
</comment>
<proteinExistence type="predicted"/>
<protein>
    <submittedName>
        <fullName evidence="1">Uncharacterized protein</fullName>
    </submittedName>
</protein>
<gene>
    <name evidence="1" type="ORF">TSAR_009301</name>
</gene>
<evidence type="ECO:0000313" key="2">
    <source>
        <dbReference type="Proteomes" id="UP000215335"/>
    </source>
</evidence>
<keyword evidence="2" id="KW-1185">Reference proteome</keyword>
<sequence length="92" mass="10036">GLTRRSTLSGVDFACITAADNYVYVNCGDVISAVLSVSGKLTIHHLAEASNCPRYVLVCSFLHLISTVRIPLGSFHYVDVDTQRRNYAACDN</sequence>
<dbReference type="EMBL" id="NNAY01000379">
    <property type="protein sequence ID" value="OXU28787.1"/>
    <property type="molecule type" value="Genomic_DNA"/>
</dbReference>
<accession>A0A232FEQ1</accession>